<evidence type="ECO:0000313" key="1">
    <source>
        <dbReference type="EMBL" id="KAA6359749.1"/>
    </source>
</evidence>
<accession>A0A5J4TP35</accession>
<dbReference type="SUPFAM" id="SSF50978">
    <property type="entry name" value="WD40 repeat-like"/>
    <property type="match status" value="1"/>
</dbReference>
<dbReference type="InterPro" id="IPR001680">
    <property type="entry name" value="WD40_rpt"/>
</dbReference>
<name>A0A5J4TP35_9EUKA</name>
<comment type="caution">
    <text evidence="1">The sequence shown here is derived from an EMBL/GenBank/DDBJ whole genome shotgun (WGS) entry which is preliminary data.</text>
</comment>
<protein>
    <submittedName>
        <fullName evidence="1">Putative WD repeat domain containing protein</fullName>
    </submittedName>
</protein>
<dbReference type="Proteomes" id="UP000324800">
    <property type="component" value="Unassembled WGS sequence"/>
</dbReference>
<organism evidence="1 2">
    <name type="scientific">Streblomastix strix</name>
    <dbReference type="NCBI Taxonomy" id="222440"/>
    <lineage>
        <taxon>Eukaryota</taxon>
        <taxon>Metamonada</taxon>
        <taxon>Preaxostyla</taxon>
        <taxon>Oxymonadida</taxon>
        <taxon>Streblomastigidae</taxon>
        <taxon>Streblomastix</taxon>
    </lineage>
</organism>
<proteinExistence type="predicted"/>
<dbReference type="AlphaFoldDB" id="A0A5J4TP35"/>
<dbReference type="InterPro" id="IPR015943">
    <property type="entry name" value="WD40/YVTN_repeat-like_dom_sf"/>
</dbReference>
<dbReference type="InterPro" id="IPR036322">
    <property type="entry name" value="WD40_repeat_dom_sf"/>
</dbReference>
<gene>
    <name evidence="1" type="ORF">EZS28_044723</name>
</gene>
<feature type="non-terminal residue" evidence="1">
    <location>
        <position position="1"/>
    </location>
</feature>
<dbReference type="Pfam" id="PF00400">
    <property type="entry name" value="WD40"/>
    <property type="match status" value="1"/>
</dbReference>
<sequence>SLKHVNMVILDYEIFDLVMNLLELKFLMLNVFVSVSIHLELKGSLDGVMGRSDHLDQSLGDFYKQLILHKKVTSVTTFHNSPAIISGGSEGQVRLWKLGRDSQQIVANMKEHRMAVTVVWVTQDDLECVSSRSDGQMLTWYLTRHIRLKQMIKTANFQGVDYLPVDKQFVACGLDRFAKYFDAFEMKQLREVELSDKELFDIAIYVSEMRYIW</sequence>
<reference evidence="1 2" key="1">
    <citation type="submission" date="2019-03" db="EMBL/GenBank/DDBJ databases">
        <title>Single cell metagenomics reveals metabolic interactions within the superorganism composed of flagellate Streblomastix strix and complex community of Bacteroidetes bacteria on its surface.</title>
        <authorList>
            <person name="Treitli S.C."/>
            <person name="Kolisko M."/>
            <person name="Husnik F."/>
            <person name="Keeling P."/>
            <person name="Hampl V."/>
        </authorList>
    </citation>
    <scope>NUCLEOTIDE SEQUENCE [LARGE SCALE GENOMIC DNA]</scope>
    <source>
        <strain evidence="1">ST1C</strain>
    </source>
</reference>
<evidence type="ECO:0000313" key="2">
    <source>
        <dbReference type="Proteomes" id="UP000324800"/>
    </source>
</evidence>
<dbReference type="SMART" id="SM00320">
    <property type="entry name" value="WD40"/>
    <property type="match status" value="3"/>
</dbReference>
<dbReference type="Gene3D" id="2.130.10.10">
    <property type="entry name" value="YVTN repeat-like/Quinoprotein amine dehydrogenase"/>
    <property type="match status" value="1"/>
</dbReference>
<dbReference type="OrthoDB" id="6252103at2759"/>
<dbReference type="EMBL" id="SNRW01027924">
    <property type="protein sequence ID" value="KAA6359749.1"/>
    <property type="molecule type" value="Genomic_DNA"/>
</dbReference>